<keyword evidence="2" id="KW-1185">Reference proteome</keyword>
<evidence type="ECO:0000313" key="1">
    <source>
        <dbReference type="EMBL" id="GGM85857.1"/>
    </source>
</evidence>
<dbReference type="Proteomes" id="UP000623461">
    <property type="component" value="Unassembled WGS sequence"/>
</dbReference>
<reference evidence="2" key="1">
    <citation type="journal article" date="2019" name="Int. J. Syst. Evol. Microbiol.">
        <title>The Global Catalogue of Microorganisms (GCM) 10K type strain sequencing project: providing services to taxonomists for standard genome sequencing and annotation.</title>
        <authorList>
            <consortium name="The Broad Institute Genomics Platform"/>
            <consortium name="The Broad Institute Genome Sequencing Center for Infectious Disease"/>
            <person name="Wu L."/>
            <person name="Ma J."/>
        </authorList>
    </citation>
    <scope>NUCLEOTIDE SEQUENCE [LARGE SCALE GENOMIC DNA]</scope>
    <source>
        <strain evidence="2">JCM 1365</strain>
    </source>
</reference>
<comment type="caution">
    <text evidence="1">The sequence shown here is derived from an EMBL/GenBank/DDBJ whole genome shotgun (WGS) entry which is preliminary data.</text>
</comment>
<proteinExistence type="predicted"/>
<accession>A0ABQ2HMW9</accession>
<sequence>MSTYAVGPGGAAEPAPLWAAALRRVSGTLARDLDVARAGGAADRALAEGLRAVGPGFDRLVARQGGAGPAVAQPVVDRWATHWARSVVALVGAGRFGEGSVSRWVLEWVVPALRLDLRTVTPLVIDDLVTAAAQVSGRADATHWARGIEAGLAAWPSGVPLTDDRVREVGAVSAWRAGHVRLRSAARSLVPNLPDAVADAVLRVEPGQDVRDLLARNAEVPCAWGGPVTERPIGAFRGFGGAWLLPPVVTGGDGHRWSVVSGQTRWTVLTDAFGEAVLPDESEPDSDAAGPAPRQAWWDRYGDDVTGAVRAGGVVLVSRRSSHRLLLVADGGATP</sequence>
<organism evidence="1 2">
    <name type="scientific">Terrabacter tumescens</name>
    <dbReference type="NCBI Taxonomy" id="60443"/>
    <lineage>
        <taxon>Bacteria</taxon>
        <taxon>Bacillati</taxon>
        <taxon>Actinomycetota</taxon>
        <taxon>Actinomycetes</taxon>
        <taxon>Micrococcales</taxon>
        <taxon>Intrasporangiaceae</taxon>
        <taxon>Terrabacter</taxon>
    </lineage>
</organism>
<name>A0ABQ2HMW9_9MICO</name>
<dbReference type="EMBL" id="BMNZ01000002">
    <property type="protein sequence ID" value="GGM85857.1"/>
    <property type="molecule type" value="Genomic_DNA"/>
</dbReference>
<evidence type="ECO:0000313" key="2">
    <source>
        <dbReference type="Proteomes" id="UP000623461"/>
    </source>
</evidence>
<protein>
    <submittedName>
        <fullName evidence="1">Uncharacterized protein</fullName>
    </submittedName>
</protein>
<dbReference type="RefSeq" id="WP_030197109.1">
    <property type="nucleotide sequence ID" value="NZ_BMNZ01000002.1"/>
</dbReference>
<gene>
    <name evidence="1" type="ORF">GCM10009721_08180</name>
</gene>